<evidence type="ECO:0000313" key="1">
    <source>
        <dbReference type="EMBL" id="MFD1044213.1"/>
    </source>
</evidence>
<dbReference type="EMBL" id="JBHTIS010000012">
    <property type="protein sequence ID" value="MFD1044213.1"/>
    <property type="molecule type" value="Genomic_DNA"/>
</dbReference>
<organism evidence="1 2">
    <name type="scientific">Kibdelosporangium lantanae</name>
    <dbReference type="NCBI Taxonomy" id="1497396"/>
    <lineage>
        <taxon>Bacteria</taxon>
        <taxon>Bacillati</taxon>
        <taxon>Actinomycetota</taxon>
        <taxon>Actinomycetes</taxon>
        <taxon>Pseudonocardiales</taxon>
        <taxon>Pseudonocardiaceae</taxon>
        <taxon>Kibdelosporangium</taxon>
    </lineage>
</organism>
<comment type="caution">
    <text evidence="1">The sequence shown here is derived from an EMBL/GenBank/DDBJ whole genome shotgun (WGS) entry which is preliminary data.</text>
</comment>
<name>A0ABW3M0W8_9PSEU</name>
<evidence type="ECO:0000313" key="2">
    <source>
        <dbReference type="Proteomes" id="UP001597045"/>
    </source>
</evidence>
<protein>
    <submittedName>
        <fullName evidence="1">Uncharacterized protein</fullName>
    </submittedName>
</protein>
<reference evidence="2" key="1">
    <citation type="journal article" date="2019" name="Int. J. Syst. Evol. Microbiol.">
        <title>The Global Catalogue of Microorganisms (GCM) 10K type strain sequencing project: providing services to taxonomists for standard genome sequencing and annotation.</title>
        <authorList>
            <consortium name="The Broad Institute Genomics Platform"/>
            <consortium name="The Broad Institute Genome Sequencing Center for Infectious Disease"/>
            <person name="Wu L."/>
            <person name="Ma J."/>
        </authorList>
    </citation>
    <scope>NUCLEOTIDE SEQUENCE [LARGE SCALE GENOMIC DNA]</scope>
    <source>
        <strain evidence="2">JCM 31486</strain>
    </source>
</reference>
<keyword evidence="2" id="KW-1185">Reference proteome</keyword>
<accession>A0ABW3M0W8</accession>
<dbReference type="Proteomes" id="UP001597045">
    <property type="component" value="Unassembled WGS sequence"/>
</dbReference>
<sequence length="143" mass="16334">MYRSIAAEVEVRQRRHLPARQDDLDEMLRALSKLNWGTYAFPDRENPVALAYVYDHGQYTDVIILRGETDLTAYRTPSQNPDILAPGTVVWLWAGDPVMGVRTMLALPPGAPNEPHKPPPGFVGIHPDERGQLLYRPRQHRWL</sequence>
<gene>
    <name evidence="1" type="ORF">ACFQ1S_00680</name>
</gene>
<proteinExistence type="predicted"/>